<reference evidence="1" key="1">
    <citation type="submission" date="2021-06" db="EMBL/GenBank/DDBJ databases">
        <authorList>
            <person name="Kallberg Y."/>
            <person name="Tangrot J."/>
            <person name="Rosling A."/>
        </authorList>
    </citation>
    <scope>NUCLEOTIDE SEQUENCE</scope>
    <source>
        <strain evidence="1">AU212A</strain>
    </source>
</reference>
<gene>
    <name evidence="1" type="ORF">SCALOS_LOCUS1526</name>
</gene>
<accession>A0ACA9K8W5</accession>
<organism evidence="1 2">
    <name type="scientific">Scutellospora calospora</name>
    <dbReference type="NCBI Taxonomy" id="85575"/>
    <lineage>
        <taxon>Eukaryota</taxon>
        <taxon>Fungi</taxon>
        <taxon>Fungi incertae sedis</taxon>
        <taxon>Mucoromycota</taxon>
        <taxon>Glomeromycotina</taxon>
        <taxon>Glomeromycetes</taxon>
        <taxon>Diversisporales</taxon>
        <taxon>Gigasporaceae</taxon>
        <taxon>Scutellospora</taxon>
    </lineage>
</organism>
<name>A0ACA9K8W5_9GLOM</name>
<sequence>MDVEQECEPTNEISYIDDEEIEKEMLKYVRKAEYMKITDILLFVIPGFVDQNILYINNLVIYICISGDSRNVSRKIKHVIIIYAILDDILNIHRAEFHYMIILYPGNENYKLLQKVMELMINELHNLVTNGLDSNFNAANANYFCPWYLCFKKEIGTKDKVYMIEKTMEQLQTAKLLSGYSKMSLL</sequence>
<evidence type="ECO:0000313" key="2">
    <source>
        <dbReference type="Proteomes" id="UP000789860"/>
    </source>
</evidence>
<proteinExistence type="predicted"/>
<dbReference type="Proteomes" id="UP000789860">
    <property type="component" value="Unassembled WGS sequence"/>
</dbReference>
<comment type="caution">
    <text evidence="1">The sequence shown here is derived from an EMBL/GenBank/DDBJ whole genome shotgun (WGS) entry which is preliminary data.</text>
</comment>
<dbReference type="EMBL" id="CAJVPM010001072">
    <property type="protein sequence ID" value="CAG8458973.1"/>
    <property type="molecule type" value="Genomic_DNA"/>
</dbReference>
<evidence type="ECO:0000313" key="1">
    <source>
        <dbReference type="EMBL" id="CAG8458973.1"/>
    </source>
</evidence>
<keyword evidence="2" id="KW-1185">Reference proteome</keyword>
<protein>
    <submittedName>
        <fullName evidence="1">11447_t:CDS:1</fullName>
    </submittedName>
</protein>